<dbReference type="EMBL" id="JOTP01000013">
    <property type="protein sequence ID" value="KEP26015.1"/>
    <property type="molecule type" value="Genomic_DNA"/>
</dbReference>
<organism evidence="14 15">
    <name type="scientific">Bacillus zhangzhouensis</name>
    <dbReference type="NCBI Taxonomy" id="1178540"/>
    <lineage>
        <taxon>Bacteria</taxon>
        <taxon>Bacillati</taxon>
        <taxon>Bacillota</taxon>
        <taxon>Bacilli</taxon>
        <taxon>Bacillales</taxon>
        <taxon>Bacillaceae</taxon>
        <taxon>Bacillus</taxon>
    </lineage>
</organism>
<proteinExistence type="inferred from homology"/>
<evidence type="ECO:0000256" key="5">
    <source>
        <dbReference type="ARBA" id="ARBA00022723"/>
    </source>
</evidence>
<dbReference type="InterPro" id="IPR005218">
    <property type="entry name" value="Diacylglycerol/lipid_kinase"/>
</dbReference>
<name>A0A081L9T9_9BACI</name>
<dbReference type="Proteomes" id="UP000028091">
    <property type="component" value="Unassembled WGS sequence"/>
</dbReference>
<evidence type="ECO:0000313" key="15">
    <source>
        <dbReference type="Proteomes" id="UP000028091"/>
    </source>
</evidence>
<dbReference type="Gene3D" id="2.60.200.40">
    <property type="match status" value="1"/>
</dbReference>
<dbReference type="GO" id="GO:0046872">
    <property type="term" value="F:metal ion binding"/>
    <property type="evidence" value="ECO:0007669"/>
    <property type="project" value="UniProtKB-KW"/>
</dbReference>
<evidence type="ECO:0000256" key="10">
    <source>
        <dbReference type="ARBA" id="ARBA00023098"/>
    </source>
</evidence>
<protein>
    <submittedName>
        <fullName evidence="14">Lipid kinase</fullName>
    </submittedName>
</protein>
<keyword evidence="6" id="KW-0547">Nucleotide-binding</keyword>
<keyword evidence="10" id="KW-0443">Lipid metabolism</keyword>
<keyword evidence="7 14" id="KW-0418">Kinase</keyword>
<comment type="similarity">
    <text evidence="2">Belongs to the diacylglycerol/lipid kinase family.</text>
</comment>
<keyword evidence="4" id="KW-0808">Transferase</keyword>
<dbReference type="SUPFAM" id="SSF111331">
    <property type="entry name" value="NAD kinase/diacylglycerol kinase-like"/>
    <property type="match status" value="1"/>
</dbReference>
<dbReference type="InterPro" id="IPR016064">
    <property type="entry name" value="NAD/diacylglycerol_kinase_sf"/>
</dbReference>
<reference evidence="14 15" key="1">
    <citation type="submission" date="2012-09" db="EMBL/GenBank/DDBJ databases">
        <title>Genome Sequence of Bacillus sp. DW5-4.</title>
        <authorList>
            <person name="Lai Q."/>
            <person name="Liu Y."/>
            <person name="Shao Z."/>
        </authorList>
    </citation>
    <scope>NUCLEOTIDE SEQUENCE [LARGE SCALE GENOMIC DNA]</scope>
    <source>
        <strain evidence="14 15">DW5-4</strain>
    </source>
</reference>
<sequence>MNEWYFIVNPAAGHGKGLRIWRSIEKELQKVEISYRSFLTQHEGHAEVLARQISAMQDDRLKRLIIIGGDGTIHEVLNGLKEIDHVQLSFVPAGHWNDAAKGLGIHRHDVLKEVRKQKRMLTKTFSLGSFQDHAESPQSVLFLNHIGAGFDAHVLRKTVHFRGKKWLKRLKLGFIIYPLSFLHSLWSFKPFDLALFIEKEKKVFRQVWFVIVCNHPYYGGGLEAAPEASARQPGFQTIVVTDLNPFKVLLFLSAMVFRKHLTMKGVTLFQHEEAYLEADEKILFHADGEVIGATPVFVKASERTLKLRA</sequence>
<dbReference type="NCBIfam" id="TIGR00147">
    <property type="entry name" value="YegS/Rv2252/BmrU family lipid kinase"/>
    <property type="match status" value="1"/>
</dbReference>
<dbReference type="GO" id="GO:0005886">
    <property type="term" value="C:plasma membrane"/>
    <property type="evidence" value="ECO:0007669"/>
    <property type="project" value="TreeGrafter"/>
</dbReference>
<dbReference type="Pfam" id="PF00781">
    <property type="entry name" value="DAGK_cat"/>
    <property type="match status" value="1"/>
</dbReference>
<dbReference type="OrthoDB" id="9786026at2"/>
<dbReference type="AlphaFoldDB" id="A0A081L9T9"/>
<evidence type="ECO:0000256" key="11">
    <source>
        <dbReference type="ARBA" id="ARBA00023209"/>
    </source>
</evidence>
<dbReference type="Pfam" id="PF19279">
    <property type="entry name" value="YegS_C"/>
    <property type="match status" value="1"/>
</dbReference>
<dbReference type="GO" id="GO:0008654">
    <property type="term" value="P:phospholipid biosynthetic process"/>
    <property type="evidence" value="ECO:0007669"/>
    <property type="project" value="UniProtKB-KW"/>
</dbReference>
<evidence type="ECO:0000259" key="13">
    <source>
        <dbReference type="PROSITE" id="PS50146"/>
    </source>
</evidence>
<evidence type="ECO:0000256" key="3">
    <source>
        <dbReference type="ARBA" id="ARBA00022516"/>
    </source>
</evidence>
<evidence type="ECO:0000256" key="1">
    <source>
        <dbReference type="ARBA" id="ARBA00001946"/>
    </source>
</evidence>
<dbReference type="InterPro" id="IPR001206">
    <property type="entry name" value="Diacylglycerol_kinase_cat_dom"/>
</dbReference>
<evidence type="ECO:0000256" key="9">
    <source>
        <dbReference type="ARBA" id="ARBA00022842"/>
    </source>
</evidence>
<gene>
    <name evidence="14" type="ORF">BA70_04255</name>
</gene>
<keyword evidence="3" id="KW-0444">Lipid biosynthesis</keyword>
<evidence type="ECO:0000256" key="12">
    <source>
        <dbReference type="ARBA" id="ARBA00023264"/>
    </source>
</evidence>
<dbReference type="PANTHER" id="PTHR12358">
    <property type="entry name" value="SPHINGOSINE KINASE"/>
    <property type="match status" value="1"/>
</dbReference>
<dbReference type="Gene3D" id="3.40.50.10330">
    <property type="entry name" value="Probable inorganic polyphosphate/atp-NAD kinase, domain 1"/>
    <property type="match status" value="1"/>
</dbReference>
<evidence type="ECO:0000256" key="6">
    <source>
        <dbReference type="ARBA" id="ARBA00022741"/>
    </source>
</evidence>
<evidence type="ECO:0000313" key="14">
    <source>
        <dbReference type="EMBL" id="KEP26015.1"/>
    </source>
</evidence>
<dbReference type="InterPro" id="IPR050187">
    <property type="entry name" value="Lipid_Phosphate_FormReg"/>
</dbReference>
<keyword evidence="5" id="KW-0479">Metal-binding</keyword>
<keyword evidence="8" id="KW-0067">ATP-binding</keyword>
<keyword evidence="9" id="KW-0460">Magnesium</keyword>
<dbReference type="InterPro" id="IPR017438">
    <property type="entry name" value="ATP-NAD_kinase_N"/>
</dbReference>
<evidence type="ECO:0000256" key="2">
    <source>
        <dbReference type="ARBA" id="ARBA00005983"/>
    </source>
</evidence>
<comment type="cofactor">
    <cofactor evidence="1">
        <name>Mg(2+)</name>
        <dbReference type="ChEBI" id="CHEBI:18420"/>
    </cofactor>
</comment>
<dbReference type="InterPro" id="IPR045540">
    <property type="entry name" value="YegS/DAGK_C"/>
</dbReference>
<dbReference type="PANTHER" id="PTHR12358:SF106">
    <property type="entry name" value="LIPID KINASE YEGS"/>
    <property type="match status" value="1"/>
</dbReference>
<dbReference type="GO" id="GO:0004143">
    <property type="term" value="F:ATP-dependent diacylglycerol kinase activity"/>
    <property type="evidence" value="ECO:0007669"/>
    <property type="project" value="TreeGrafter"/>
</dbReference>
<dbReference type="PROSITE" id="PS50146">
    <property type="entry name" value="DAGK"/>
    <property type="match status" value="1"/>
</dbReference>
<accession>A0A081L9T9</accession>
<comment type="caution">
    <text evidence="14">The sequence shown here is derived from an EMBL/GenBank/DDBJ whole genome shotgun (WGS) entry which is preliminary data.</text>
</comment>
<dbReference type="eggNOG" id="COG1597">
    <property type="taxonomic scope" value="Bacteria"/>
</dbReference>
<keyword evidence="11" id="KW-0594">Phospholipid biosynthesis</keyword>
<keyword evidence="12" id="KW-1208">Phospholipid metabolism</keyword>
<evidence type="ECO:0000256" key="8">
    <source>
        <dbReference type="ARBA" id="ARBA00022840"/>
    </source>
</evidence>
<dbReference type="GO" id="GO:0005524">
    <property type="term" value="F:ATP binding"/>
    <property type="evidence" value="ECO:0007669"/>
    <property type="project" value="UniProtKB-KW"/>
</dbReference>
<dbReference type="RefSeq" id="WP_034322471.1">
    <property type="nucleotide sequence ID" value="NZ_JAVIKA010000008.1"/>
</dbReference>
<keyword evidence="15" id="KW-1185">Reference proteome</keyword>
<feature type="domain" description="DAGKc" evidence="13">
    <location>
        <begin position="1"/>
        <end position="108"/>
    </location>
</feature>
<evidence type="ECO:0000256" key="7">
    <source>
        <dbReference type="ARBA" id="ARBA00022777"/>
    </source>
</evidence>
<evidence type="ECO:0000256" key="4">
    <source>
        <dbReference type="ARBA" id="ARBA00022679"/>
    </source>
</evidence>